<reference evidence="2 3" key="1">
    <citation type="submission" date="2018-12" db="EMBL/GenBank/DDBJ databases">
        <title>Legionella sp,whole genome shotgun sequence.</title>
        <authorList>
            <person name="Wu H."/>
        </authorList>
    </citation>
    <scope>NUCLEOTIDE SEQUENCE [LARGE SCALE GENOMIC DNA]</scope>
    <source>
        <strain evidence="3">km714</strain>
    </source>
</reference>
<proteinExistence type="predicted"/>
<comment type="caution">
    <text evidence="2">The sequence shown here is derived from an EMBL/GenBank/DDBJ whole genome shotgun (WGS) entry which is preliminary data.</text>
</comment>
<dbReference type="PANTHER" id="PTHR31876">
    <property type="entry name" value="COV-LIKE PROTEIN 1"/>
    <property type="match status" value="1"/>
</dbReference>
<dbReference type="InterPro" id="IPR007462">
    <property type="entry name" value="COV1-like"/>
</dbReference>
<dbReference type="PANTHER" id="PTHR31876:SF26">
    <property type="entry name" value="PROTEIN LIKE COV 2"/>
    <property type="match status" value="1"/>
</dbReference>
<dbReference type="Proteomes" id="UP000288012">
    <property type="component" value="Unassembled WGS sequence"/>
</dbReference>
<dbReference type="AlphaFoldDB" id="A0A433JJ85"/>
<sequence length="195" mass="22034">MYSKHKIISLFWRGLLTLLPFYLTLYFIFWLLQSIEAISSQVLQKILGTYYVPGMGLLTALLIVFLTGLLLQTYITRHMAFVVQRFMSRLPIIGDVYQAIQTFIKYLTSPTKPDGEDVVMVHFKALNIKVLGIVTRTSFDKAPAGIGDDTLISVYLPMSYQIGGYTVYVPKDAVTKVELSQKEAMKWAFMGGIGQ</sequence>
<keyword evidence="1" id="KW-0472">Membrane</keyword>
<keyword evidence="1" id="KW-1133">Transmembrane helix</keyword>
<dbReference type="Pfam" id="PF04367">
    <property type="entry name" value="DUF502"/>
    <property type="match status" value="1"/>
</dbReference>
<accession>A0A433JJ85</accession>
<organism evidence="2 3">
    <name type="scientific">Legionella septentrionalis</name>
    <dbReference type="NCBI Taxonomy" id="2498109"/>
    <lineage>
        <taxon>Bacteria</taxon>
        <taxon>Pseudomonadati</taxon>
        <taxon>Pseudomonadota</taxon>
        <taxon>Gammaproteobacteria</taxon>
        <taxon>Legionellales</taxon>
        <taxon>Legionellaceae</taxon>
        <taxon>Legionella</taxon>
    </lineage>
</organism>
<evidence type="ECO:0000256" key="1">
    <source>
        <dbReference type="SAM" id="Phobius"/>
    </source>
</evidence>
<dbReference type="EMBL" id="RZGR01000015">
    <property type="protein sequence ID" value="RUQ88028.1"/>
    <property type="molecule type" value="Genomic_DNA"/>
</dbReference>
<name>A0A433JJ85_9GAMM</name>
<gene>
    <name evidence="2" type="ORF">EKM59_06145</name>
</gene>
<protein>
    <submittedName>
        <fullName evidence="2">DUF502 domain-containing protein</fullName>
    </submittedName>
</protein>
<keyword evidence="1" id="KW-0812">Transmembrane</keyword>
<keyword evidence="3" id="KW-1185">Reference proteome</keyword>
<feature type="transmembrane region" description="Helical" evidence="1">
    <location>
        <begin position="52"/>
        <end position="71"/>
    </location>
</feature>
<evidence type="ECO:0000313" key="2">
    <source>
        <dbReference type="EMBL" id="RUQ88028.1"/>
    </source>
</evidence>
<evidence type="ECO:0000313" key="3">
    <source>
        <dbReference type="Proteomes" id="UP000288012"/>
    </source>
</evidence>
<dbReference type="RefSeq" id="WP_126954007.1">
    <property type="nucleotide sequence ID" value="NZ_RZGR01000015.1"/>
</dbReference>
<feature type="transmembrane region" description="Helical" evidence="1">
    <location>
        <begin position="12"/>
        <end position="32"/>
    </location>
</feature>
<dbReference type="OrthoDB" id="5636623at2"/>